<protein>
    <submittedName>
        <fullName evidence="3">Cwf21 domain-containing protein</fullName>
    </submittedName>
</protein>
<dbReference type="AlphaFoldDB" id="A0A5K3F5I1"/>
<feature type="coiled-coil region" evidence="1">
    <location>
        <begin position="39"/>
        <end position="66"/>
    </location>
</feature>
<proteinExistence type="predicted"/>
<reference evidence="3" key="1">
    <citation type="submission" date="2019-11" db="UniProtKB">
        <authorList>
            <consortium name="WormBaseParasite"/>
        </authorList>
    </citation>
    <scope>IDENTIFICATION</scope>
</reference>
<accession>A0A5K3F5I1</accession>
<feature type="region of interest" description="Disordered" evidence="2">
    <location>
        <begin position="113"/>
        <end position="235"/>
    </location>
</feature>
<organism evidence="3">
    <name type="scientific">Mesocestoides corti</name>
    <name type="common">Flatworm</name>
    <dbReference type="NCBI Taxonomy" id="53468"/>
    <lineage>
        <taxon>Eukaryota</taxon>
        <taxon>Metazoa</taxon>
        <taxon>Spiralia</taxon>
        <taxon>Lophotrochozoa</taxon>
        <taxon>Platyhelminthes</taxon>
        <taxon>Cestoda</taxon>
        <taxon>Eucestoda</taxon>
        <taxon>Cyclophyllidea</taxon>
        <taxon>Mesocestoididae</taxon>
        <taxon>Mesocestoides</taxon>
    </lineage>
</organism>
<evidence type="ECO:0000256" key="2">
    <source>
        <dbReference type="SAM" id="MobiDB-lite"/>
    </source>
</evidence>
<name>A0A5K3F5I1_MESCO</name>
<evidence type="ECO:0000256" key="1">
    <source>
        <dbReference type="SAM" id="Coils"/>
    </source>
</evidence>
<sequence>DRAKLIKQISKLRDALYNERFEGGIRGEKDTVCSVNRLKMEYENKIRKLEIERDGAVAELDRLKSIVRILHEKKIHSGVDGQYLHMYSPNLSEPCPVSKHMFPCPSGLLHNRRSSSLASTPEHNGSSFTQKLGASKLRSRSASTDSSSYLGGISKKSQRAVSPSRSRNRYSRDSVRSLPVSGPRSHKDSNKFVTPPSPKRRSRARSANSVGSKNRFDPTAFVQKQRQKRQEAKQK</sequence>
<keyword evidence="1" id="KW-0175">Coiled coil</keyword>
<evidence type="ECO:0000313" key="3">
    <source>
        <dbReference type="WBParaSite" id="MCU_005096-RC"/>
    </source>
</evidence>
<feature type="compositionally biased region" description="Polar residues" evidence="2">
    <location>
        <begin position="114"/>
        <end position="132"/>
    </location>
</feature>
<dbReference type="WBParaSite" id="MCU_005096-RC">
    <property type="protein sequence ID" value="MCU_005096-RC"/>
    <property type="gene ID" value="MCU_005096"/>
</dbReference>